<dbReference type="Pfam" id="PF19086">
    <property type="entry name" value="Terpene_syn_C_2"/>
    <property type="match status" value="1"/>
</dbReference>
<keyword evidence="2" id="KW-1185">Reference proteome</keyword>
<dbReference type="EMBL" id="JAQIZZ010000006">
    <property type="protein sequence ID" value="KAJ5538124.1"/>
    <property type="molecule type" value="Genomic_DNA"/>
</dbReference>
<gene>
    <name evidence="1" type="ORF">N7494_007603</name>
</gene>
<evidence type="ECO:0000313" key="1">
    <source>
        <dbReference type="EMBL" id="KAJ5538124.1"/>
    </source>
</evidence>
<dbReference type="Gene3D" id="1.10.600.10">
    <property type="entry name" value="Farnesyl Diphosphate Synthase"/>
    <property type="match status" value="1"/>
</dbReference>
<evidence type="ECO:0000313" key="2">
    <source>
        <dbReference type="Proteomes" id="UP001220324"/>
    </source>
</evidence>
<dbReference type="AlphaFoldDB" id="A0AAD6GEC2"/>
<name>A0AAD6GEC2_9EURO</name>
<organism evidence="1 2">
    <name type="scientific">Penicillium frequentans</name>
    <dbReference type="NCBI Taxonomy" id="3151616"/>
    <lineage>
        <taxon>Eukaryota</taxon>
        <taxon>Fungi</taxon>
        <taxon>Dikarya</taxon>
        <taxon>Ascomycota</taxon>
        <taxon>Pezizomycotina</taxon>
        <taxon>Eurotiomycetes</taxon>
        <taxon>Eurotiomycetidae</taxon>
        <taxon>Eurotiales</taxon>
        <taxon>Aspergillaceae</taxon>
        <taxon>Penicillium</taxon>
    </lineage>
</organism>
<reference evidence="1 2" key="1">
    <citation type="journal article" date="2023" name="IMA Fungus">
        <title>Comparative genomic study of the Penicillium genus elucidates a diverse pangenome and 15 lateral gene transfer events.</title>
        <authorList>
            <person name="Petersen C."/>
            <person name="Sorensen T."/>
            <person name="Nielsen M.R."/>
            <person name="Sondergaard T.E."/>
            <person name="Sorensen J.L."/>
            <person name="Fitzpatrick D.A."/>
            <person name="Frisvad J.C."/>
            <person name="Nielsen K.L."/>
        </authorList>
    </citation>
    <scope>NUCLEOTIDE SEQUENCE [LARGE SCALE GENOMIC DNA]</scope>
    <source>
        <strain evidence="1 2">IBT 35679</strain>
    </source>
</reference>
<dbReference type="Proteomes" id="UP001220324">
    <property type="component" value="Unassembled WGS sequence"/>
</dbReference>
<evidence type="ECO:0008006" key="3">
    <source>
        <dbReference type="Google" id="ProtNLM"/>
    </source>
</evidence>
<dbReference type="SUPFAM" id="SSF48576">
    <property type="entry name" value="Terpenoid synthases"/>
    <property type="match status" value="1"/>
</dbReference>
<sequence>MMESTTITAQAPSAPLQEYLLPISSPYDPTKNLSPVTIIARSFAFLDPDGEKVGSRDLANSIPISPSLRRVPWPSNLPGCRQNKHWRIAERMTRDLFEAIYKHAGQTRDASNKLPLQLYEVGKQKIHKEAELVGTAVKSTAYMFPDASPARAGMIAQSMLLVFLHDDVVEKSTRDAGSTITNSFMTVWKQAQSNIGESSQEYIHSLLTGIIKEDPILGKKLLEGAFSWVDHTKEYESVPTESLREYLDYRSRDIGADLLLAQAAFAADISLSEAEKGIFDKFIGFFADHISLTNDIYSFEKEWNEHVSKGAFLVNAVDVVRRLHNIPVSAAKQFICEEILKLEQLLAFEIDHLKQDVGLNKAQERFGEALALCLAGHIFYSATNGRYGGADSATTVE</sequence>
<dbReference type="InterPro" id="IPR008949">
    <property type="entry name" value="Isoprenoid_synthase_dom_sf"/>
</dbReference>
<accession>A0AAD6GEC2</accession>
<protein>
    <recommendedName>
        <fullName evidence="3">Isoprenoid synthase domain-containing protein</fullName>
    </recommendedName>
</protein>
<comment type="caution">
    <text evidence="1">The sequence shown here is derived from an EMBL/GenBank/DDBJ whole genome shotgun (WGS) entry which is preliminary data.</text>
</comment>
<proteinExistence type="predicted"/>